<keyword evidence="7" id="KW-0078">Bacteriocin</keyword>
<dbReference type="GO" id="GO:0005576">
    <property type="term" value="C:extracellular region"/>
    <property type="evidence" value="ECO:0007669"/>
    <property type="project" value="UniProtKB-SubCell"/>
</dbReference>
<dbReference type="InterPro" id="IPR002633">
    <property type="entry name" value="Bacteriocin_IIa"/>
</dbReference>
<reference evidence="8 9" key="1">
    <citation type="submission" date="2017-10" db="EMBL/GenBank/DDBJ databases">
        <title>Draft genomes of the Enterococcus faecium isolated from human feces before and after Helicobacter pylori eradication therapy.</title>
        <authorList>
            <person name="Prianichniikov N.A."/>
            <person name="Glushchenko O.E."/>
            <person name="Malakhova M.V."/>
        </authorList>
    </citation>
    <scope>NUCLEOTIDE SEQUENCE [LARGE SCALE GENOMIC DNA]</scope>
    <source>
        <strain evidence="8 9">Hp_5-7</strain>
    </source>
</reference>
<evidence type="ECO:0000256" key="6">
    <source>
        <dbReference type="ARBA" id="ARBA00023022"/>
    </source>
</evidence>
<dbReference type="Proteomes" id="UP000224303">
    <property type="component" value="Unassembled WGS sequence"/>
</dbReference>
<accession>A0A2G0E7I6</accession>
<evidence type="ECO:0000256" key="3">
    <source>
        <dbReference type="ARBA" id="ARBA00022525"/>
    </source>
</evidence>
<name>A0A2G0E7I6_ENTFC</name>
<dbReference type="RefSeq" id="WP_099145645.1">
    <property type="nucleotide sequence ID" value="NZ_JAMRUX010000008.1"/>
</dbReference>
<dbReference type="InterPro" id="IPR023384">
    <property type="entry name" value="Bacteriocin_IIa_CS"/>
</dbReference>
<comment type="similarity">
    <text evidence="2">Belongs to the bacteriocin class IIA/YGNGV family.</text>
</comment>
<gene>
    <name evidence="8" type="ORF">CQR37_14370</name>
</gene>
<dbReference type="GO" id="GO:0050830">
    <property type="term" value="P:defense response to Gram-positive bacterium"/>
    <property type="evidence" value="ECO:0007669"/>
    <property type="project" value="UniProtKB-ARBA"/>
</dbReference>
<dbReference type="PROSITE" id="PS60030">
    <property type="entry name" value="BACTERIOCIN_IIA"/>
    <property type="match status" value="1"/>
</dbReference>
<organism evidence="8 9">
    <name type="scientific">Enterococcus faecium</name>
    <name type="common">Streptococcus faecium</name>
    <dbReference type="NCBI Taxonomy" id="1352"/>
    <lineage>
        <taxon>Bacteria</taxon>
        <taxon>Bacillati</taxon>
        <taxon>Bacillota</taxon>
        <taxon>Bacilli</taxon>
        <taxon>Lactobacillales</taxon>
        <taxon>Enterococcaceae</taxon>
        <taxon>Enterococcus</taxon>
    </lineage>
</organism>
<comment type="subcellular location">
    <subcellularLocation>
        <location evidence="1">Secreted</location>
    </subcellularLocation>
</comment>
<dbReference type="Pfam" id="PF01721">
    <property type="entry name" value="Bacteriocin_II"/>
    <property type="match status" value="1"/>
</dbReference>
<keyword evidence="5" id="KW-0732">Signal</keyword>
<evidence type="ECO:0000256" key="5">
    <source>
        <dbReference type="ARBA" id="ARBA00022729"/>
    </source>
</evidence>
<keyword evidence="3" id="KW-0964">Secreted</keyword>
<protein>
    <submittedName>
        <fullName evidence="8">Bacteriocin</fullName>
    </submittedName>
</protein>
<proteinExistence type="inferred from homology"/>
<evidence type="ECO:0000256" key="2">
    <source>
        <dbReference type="ARBA" id="ARBA00007999"/>
    </source>
</evidence>
<keyword evidence="4" id="KW-0929">Antimicrobial</keyword>
<dbReference type="AlphaFoldDB" id="A0A2G0E7I6"/>
<keyword evidence="6" id="KW-0044">Antibiotic</keyword>
<evidence type="ECO:0000313" key="8">
    <source>
        <dbReference type="EMBL" id="PHL20439.1"/>
    </source>
</evidence>
<evidence type="ECO:0000256" key="1">
    <source>
        <dbReference type="ARBA" id="ARBA00004613"/>
    </source>
</evidence>
<dbReference type="FunFam" id="1.20.5.130:FF:000001">
    <property type="entry name" value="Bacteriocin hiracin-JM79"/>
    <property type="match status" value="1"/>
</dbReference>
<evidence type="ECO:0000313" key="9">
    <source>
        <dbReference type="Proteomes" id="UP000224303"/>
    </source>
</evidence>
<comment type="caution">
    <text evidence="8">The sequence shown here is derived from an EMBL/GenBank/DDBJ whole genome shotgun (WGS) entry which is preliminary data.</text>
</comment>
<dbReference type="InterPro" id="IPR023388">
    <property type="entry name" value="Bacteriocin_IIa_dom_sf"/>
</dbReference>
<dbReference type="Gene3D" id="1.20.5.130">
    <property type="match status" value="1"/>
</dbReference>
<dbReference type="EMBL" id="PCGC01000092">
    <property type="protein sequence ID" value="PHL20439.1"/>
    <property type="molecule type" value="Genomic_DNA"/>
</dbReference>
<dbReference type="GO" id="GO:0031640">
    <property type="term" value="P:killing of cells of another organism"/>
    <property type="evidence" value="ECO:0007669"/>
    <property type="project" value="UniProtKB-KW"/>
</dbReference>
<sequence length="55" mass="6175">MGFTVLGTNTDAATYYGNGVYCNKQKCWVDWNKASKEIGKIIVNGWVQHGPWAPR</sequence>
<evidence type="ECO:0000256" key="7">
    <source>
        <dbReference type="ARBA" id="ARBA00023048"/>
    </source>
</evidence>
<evidence type="ECO:0000256" key="4">
    <source>
        <dbReference type="ARBA" id="ARBA00022529"/>
    </source>
</evidence>